<sequence length="70" mass="7977">MLQFLKGLVQMSRLYFIRWKRNAIFGVWEVLLLSRSSSGGRLPKALSNLVCQVGRGPIVVFSWHELSSLV</sequence>
<organism evidence="1 2">
    <name type="scientific">Digitaria exilis</name>
    <dbReference type="NCBI Taxonomy" id="1010633"/>
    <lineage>
        <taxon>Eukaryota</taxon>
        <taxon>Viridiplantae</taxon>
        <taxon>Streptophyta</taxon>
        <taxon>Embryophyta</taxon>
        <taxon>Tracheophyta</taxon>
        <taxon>Spermatophyta</taxon>
        <taxon>Magnoliopsida</taxon>
        <taxon>Liliopsida</taxon>
        <taxon>Poales</taxon>
        <taxon>Poaceae</taxon>
        <taxon>PACMAD clade</taxon>
        <taxon>Panicoideae</taxon>
        <taxon>Panicodae</taxon>
        <taxon>Paniceae</taxon>
        <taxon>Anthephorinae</taxon>
        <taxon>Digitaria</taxon>
    </lineage>
</organism>
<dbReference type="EMBL" id="JACEFO010002576">
    <property type="protein sequence ID" value="KAF8655991.1"/>
    <property type="molecule type" value="Genomic_DNA"/>
</dbReference>
<protein>
    <submittedName>
        <fullName evidence="1">Uncharacterized protein</fullName>
    </submittedName>
</protein>
<evidence type="ECO:0000313" key="2">
    <source>
        <dbReference type="Proteomes" id="UP000636709"/>
    </source>
</evidence>
<keyword evidence="2" id="KW-1185">Reference proteome</keyword>
<dbReference type="AlphaFoldDB" id="A0A835ABH2"/>
<dbReference type="Proteomes" id="UP000636709">
    <property type="component" value="Unassembled WGS sequence"/>
</dbReference>
<accession>A0A835ABH2</accession>
<proteinExistence type="predicted"/>
<name>A0A835ABH2_9POAL</name>
<comment type="caution">
    <text evidence="1">The sequence shown here is derived from an EMBL/GenBank/DDBJ whole genome shotgun (WGS) entry which is preliminary data.</text>
</comment>
<gene>
    <name evidence="1" type="ORF">HU200_060839</name>
</gene>
<evidence type="ECO:0000313" key="1">
    <source>
        <dbReference type="EMBL" id="KAF8655991.1"/>
    </source>
</evidence>
<reference evidence="1" key="1">
    <citation type="submission" date="2020-07" db="EMBL/GenBank/DDBJ databases">
        <title>Genome sequence and genetic diversity analysis of an under-domesticated orphan crop, white fonio (Digitaria exilis).</title>
        <authorList>
            <person name="Bennetzen J.L."/>
            <person name="Chen S."/>
            <person name="Ma X."/>
            <person name="Wang X."/>
            <person name="Yssel A.E.J."/>
            <person name="Chaluvadi S.R."/>
            <person name="Johnson M."/>
            <person name="Gangashetty P."/>
            <person name="Hamidou F."/>
            <person name="Sanogo M.D."/>
            <person name="Zwaenepoel A."/>
            <person name="Wallace J."/>
            <person name="Van De Peer Y."/>
            <person name="Van Deynze A."/>
        </authorList>
    </citation>
    <scope>NUCLEOTIDE SEQUENCE</scope>
    <source>
        <tissue evidence="1">Leaves</tissue>
    </source>
</reference>